<dbReference type="RefSeq" id="XP_024320718.1">
    <property type="nucleotide sequence ID" value="XM_024471850.1"/>
</dbReference>
<proteinExistence type="inferred from homology"/>
<dbReference type="GeneID" id="36291337"/>
<protein>
    <recommendedName>
        <fullName evidence="7">FAD dependent oxidoreductase domain-containing protein</fullName>
    </recommendedName>
</protein>
<dbReference type="Pfam" id="PF01266">
    <property type="entry name" value="DAO"/>
    <property type="match status" value="1"/>
</dbReference>
<evidence type="ECO:0000256" key="6">
    <source>
        <dbReference type="PIRSR" id="PIRSR000189-1"/>
    </source>
</evidence>
<dbReference type="SUPFAM" id="SSF54373">
    <property type="entry name" value="FAD-linked reductases, C-terminal domain"/>
    <property type="match status" value="1"/>
</dbReference>
<dbReference type="VEuPathDB" id="FungiDB:GMDG_05770"/>
<evidence type="ECO:0000256" key="1">
    <source>
        <dbReference type="ARBA" id="ARBA00001974"/>
    </source>
</evidence>
<keyword evidence="5" id="KW-0560">Oxidoreductase</keyword>
<feature type="binding site" evidence="6">
    <location>
        <position position="324"/>
    </location>
    <ligand>
        <name>D-dopa</name>
        <dbReference type="ChEBI" id="CHEBI:149689"/>
    </ligand>
</feature>
<dbReference type="OrthoDB" id="2015447at2759"/>
<accession>A0A176ZZU7</accession>
<dbReference type="Proteomes" id="UP000077154">
    <property type="component" value="Unassembled WGS sequence"/>
</dbReference>
<evidence type="ECO:0000259" key="7">
    <source>
        <dbReference type="Pfam" id="PF01266"/>
    </source>
</evidence>
<keyword evidence="3" id="KW-0285">Flavoprotein</keyword>
<dbReference type="InterPro" id="IPR023209">
    <property type="entry name" value="DAO"/>
</dbReference>
<dbReference type="Gene3D" id="3.30.9.10">
    <property type="entry name" value="D-Amino Acid Oxidase, subunit A, domain 2"/>
    <property type="match status" value="1"/>
</dbReference>
<dbReference type="SUPFAM" id="SSF51971">
    <property type="entry name" value="Nucleotide-binding domain"/>
    <property type="match status" value="1"/>
</dbReference>
<evidence type="ECO:0000313" key="8">
    <source>
        <dbReference type="EMBL" id="OAF55418.1"/>
    </source>
</evidence>
<dbReference type="PANTHER" id="PTHR11530:SF16">
    <property type="entry name" value="D-AMINO ACID OXIDASE (AFU_ORTHOLOGUE AFUA_5G11290)"/>
    <property type="match status" value="1"/>
</dbReference>
<feature type="binding site" evidence="6">
    <location>
        <position position="297"/>
    </location>
    <ligand>
        <name>D-dopa</name>
        <dbReference type="ChEBI" id="CHEBI:149689"/>
    </ligand>
</feature>
<dbReference type="PANTHER" id="PTHR11530">
    <property type="entry name" value="D-AMINO ACID OXIDASE"/>
    <property type="match status" value="1"/>
</dbReference>
<comment type="similarity">
    <text evidence="2">Belongs to the DAMOX/DASOX family.</text>
</comment>
<feature type="binding site" evidence="6">
    <location>
        <position position="237"/>
    </location>
    <ligand>
        <name>D-dopa</name>
        <dbReference type="ChEBI" id="CHEBI:149689"/>
    </ligand>
</feature>
<dbReference type="GO" id="GO:0071949">
    <property type="term" value="F:FAD binding"/>
    <property type="evidence" value="ECO:0007669"/>
    <property type="project" value="InterPro"/>
</dbReference>
<comment type="cofactor">
    <cofactor evidence="1 6">
        <name>FAD</name>
        <dbReference type="ChEBI" id="CHEBI:57692"/>
    </cofactor>
</comment>
<dbReference type="AlphaFoldDB" id="A0A176ZZU7"/>
<dbReference type="GO" id="GO:0003884">
    <property type="term" value="F:D-amino-acid oxidase activity"/>
    <property type="evidence" value="ECO:0007669"/>
    <property type="project" value="InterPro"/>
</dbReference>
<dbReference type="EMBL" id="KV441409">
    <property type="protein sequence ID" value="OAF55418.1"/>
    <property type="molecule type" value="Genomic_DNA"/>
</dbReference>
<dbReference type="Gene3D" id="3.40.50.720">
    <property type="entry name" value="NAD(P)-binding Rossmann-like Domain"/>
    <property type="match status" value="1"/>
</dbReference>
<feature type="binding site" evidence="6">
    <location>
        <position position="188"/>
    </location>
    <ligand>
        <name>FAD</name>
        <dbReference type="ChEBI" id="CHEBI:57692"/>
    </ligand>
</feature>
<dbReference type="GO" id="GO:0019478">
    <property type="term" value="P:D-amino acid catabolic process"/>
    <property type="evidence" value="ECO:0007669"/>
    <property type="project" value="TreeGrafter"/>
</dbReference>
<evidence type="ECO:0000256" key="5">
    <source>
        <dbReference type="ARBA" id="ARBA00023002"/>
    </source>
</evidence>
<dbReference type="GO" id="GO:0005737">
    <property type="term" value="C:cytoplasm"/>
    <property type="evidence" value="ECO:0007669"/>
    <property type="project" value="TreeGrafter"/>
</dbReference>
<sequence>MGQPTYIILGGGVIGLTTALTLQNHSPSARILLLAHHLPGDLALTYASPWAGANWLSVATDGGRAEVRDAVTFVKFGELADGRPEAGVKRMPIRAMFDKEREEAGVLSPDGKIWYEELVGGLREVKELPEGVKFGYELDTFVVDVTTYLPWLLTEAIKAGVEVRRKVIGDIKEVFEEFPEAEGFVNCTGIGSYSLKGVEDKELYPTMGQVILVESPKTPIEKMYFRSPQRTHSDTTYVFPRGKHGGVILGGCRLDGVWTGEVNLDLAEDIKRRCCELCPELGKPEDLKVIKHGLGLRPSRKGGARVGREAMDGRTVVHSYGAGGAGYQASWGTAKEAVDLLLQLRQSNL</sequence>
<dbReference type="PIRSF" id="PIRSF000189">
    <property type="entry name" value="D-aa_oxidase"/>
    <property type="match status" value="1"/>
</dbReference>
<organism evidence="8">
    <name type="scientific">Pseudogymnoascus destructans</name>
    <dbReference type="NCBI Taxonomy" id="655981"/>
    <lineage>
        <taxon>Eukaryota</taxon>
        <taxon>Fungi</taxon>
        <taxon>Dikarya</taxon>
        <taxon>Ascomycota</taxon>
        <taxon>Pezizomycotina</taxon>
        <taxon>Leotiomycetes</taxon>
        <taxon>Thelebolales</taxon>
        <taxon>Thelebolaceae</taxon>
        <taxon>Pseudogymnoascus</taxon>
    </lineage>
</organism>
<gene>
    <name evidence="8" type="ORF">VC83_08295</name>
</gene>
<evidence type="ECO:0000256" key="3">
    <source>
        <dbReference type="ARBA" id="ARBA00022630"/>
    </source>
</evidence>
<dbReference type="eggNOG" id="KOG3923">
    <property type="taxonomic scope" value="Eukaryota"/>
</dbReference>
<name>A0A176ZZU7_9PEZI</name>
<evidence type="ECO:0000256" key="2">
    <source>
        <dbReference type="ARBA" id="ARBA00006730"/>
    </source>
</evidence>
<keyword evidence="4 6" id="KW-0274">FAD</keyword>
<reference evidence="8" key="1">
    <citation type="submission" date="2016-03" db="EMBL/GenBank/DDBJ databases">
        <title>Updated assembly of Pseudogymnoascus destructans, the fungus causing white-nose syndrome of bats.</title>
        <authorList>
            <person name="Palmer J.M."/>
            <person name="Drees K.P."/>
            <person name="Foster J.T."/>
            <person name="Lindner D.L."/>
        </authorList>
    </citation>
    <scope>NUCLEOTIDE SEQUENCE [LARGE SCALE GENOMIC DNA]</scope>
    <source>
        <strain evidence="8">20631-21</strain>
    </source>
</reference>
<evidence type="ECO:0000256" key="4">
    <source>
        <dbReference type="ARBA" id="ARBA00022827"/>
    </source>
</evidence>
<feature type="domain" description="FAD dependent oxidoreductase" evidence="7">
    <location>
        <begin position="6"/>
        <end position="340"/>
    </location>
</feature>
<dbReference type="InterPro" id="IPR006076">
    <property type="entry name" value="FAD-dep_OxRdtase"/>
</dbReference>